<proteinExistence type="predicted"/>
<gene>
    <name evidence="2" type="ORF">MNBD_PLANCTO03-872</name>
</gene>
<feature type="domain" description="NAD(P)-binding" evidence="1">
    <location>
        <begin position="1"/>
        <end position="133"/>
    </location>
</feature>
<name>A0A3B1E855_9ZZZZ</name>
<evidence type="ECO:0000313" key="2">
    <source>
        <dbReference type="EMBL" id="VAX40707.1"/>
    </source>
</evidence>
<dbReference type="GO" id="GO:0008460">
    <property type="term" value="F:dTDP-glucose 4,6-dehydratase activity"/>
    <property type="evidence" value="ECO:0007669"/>
    <property type="project" value="UniProtKB-EC"/>
</dbReference>
<feature type="non-terminal residue" evidence="2">
    <location>
        <position position="1"/>
    </location>
</feature>
<dbReference type="InterPro" id="IPR016040">
    <property type="entry name" value="NAD(P)-bd_dom"/>
</dbReference>
<dbReference type="Gene3D" id="3.40.50.720">
    <property type="entry name" value="NAD(P)-binding Rossmann-like Domain"/>
    <property type="match status" value="1"/>
</dbReference>
<dbReference type="Pfam" id="PF16363">
    <property type="entry name" value="GDP_Man_Dehyd"/>
    <property type="match status" value="1"/>
</dbReference>
<dbReference type="SUPFAM" id="SSF51735">
    <property type="entry name" value="NAD(P)-binding Rossmann-fold domains"/>
    <property type="match status" value="1"/>
</dbReference>
<sequence>HTFGMDIVTTRCSNNFGPYQFPEKVIPLFVTNLVEGKKVPLYGDGLNVRDWLHVDDHCEAILAVLERGISGEVYNVGGNNERSNLELTNSILELMGCGEEMIEYVSDRPGHDRRYAIDASKIKRELGWEPTRSAWPEALAATVEWYKANAEWWQRVRSGAYRAYYEQQYGAR</sequence>
<protein>
    <submittedName>
        <fullName evidence="2">dTDP-glucose 4,6-dehydratase</fullName>
        <ecNumber evidence="2">4.2.1.46</ecNumber>
    </submittedName>
</protein>
<organism evidence="2">
    <name type="scientific">hydrothermal vent metagenome</name>
    <dbReference type="NCBI Taxonomy" id="652676"/>
    <lineage>
        <taxon>unclassified sequences</taxon>
        <taxon>metagenomes</taxon>
        <taxon>ecological metagenomes</taxon>
    </lineage>
</organism>
<accession>A0A3B1E855</accession>
<keyword evidence="2" id="KW-0456">Lyase</keyword>
<dbReference type="InterPro" id="IPR036291">
    <property type="entry name" value="NAD(P)-bd_dom_sf"/>
</dbReference>
<evidence type="ECO:0000259" key="1">
    <source>
        <dbReference type="Pfam" id="PF16363"/>
    </source>
</evidence>
<dbReference type="Gene3D" id="3.90.25.10">
    <property type="entry name" value="UDP-galactose 4-epimerase, domain 1"/>
    <property type="match status" value="1"/>
</dbReference>
<dbReference type="EC" id="4.2.1.46" evidence="2"/>
<dbReference type="EMBL" id="UOGK01000432">
    <property type="protein sequence ID" value="VAX40707.1"/>
    <property type="molecule type" value="Genomic_DNA"/>
</dbReference>
<dbReference type="AlphaFoldDB" id="A0A3B1E855"/>
<dbReference type="PANTHER" id="PTHR43000">
    <property type="entry name" value="DTDP-D-GLUCOSE 4,6-DEHYDRATASE-RELATED"/>
    <property type="match status" value="1"/>
</dbReference>
<reference evidence="2" key="1">
    <citation type="submission" date="2018-06" db="EMBL/GenBank/DDBJ databases">
        <authorList>
            <person name="Zhirakovskaya E."/>
        </authorList>
    </citation>
    <scope>NUCLEOTIDE SEQUENCE</scope>
</reference>